<dbReference type="Proteomes" id="UP001418222">
    <property type="component" value="Unassembled WGS sequence"/>
</dbReference>
<evidence type="ECO:0000256" key="3">
    <source>
        <dbReference type="ARBA" id="ARBA00022970"/>
    </source>
</evidence>
<dbReference type="GO" id="GO:0006865">
    <property type="term" value="P:amino acid transport"/>
    <property type="evidence" value="ECO:0007669"/>
    <property type="project" value="UniProtKB-KW"/>
</dbReference>
<keyword evidence="5" id="KW-0472">Membrane</keyword>
<feature type="domain" description="Amino acid transporter transmembrane" evidence="6">
    <location>
        <begin position="10"/>
        <end position="69"/>
    </location>
</feature>
<dbReference type="EMBL" id="JBBWWQ010000009">
    <property type="protein sequence ID" value="KAK8938754.1"/>
    <property type="molecule type" value="Genomic_DNA"/>
</dbReference>
<evidence type="ECO:0000256" key="1">
    <source>
        <dbReference type="ARBA" id="ARBA00004370"/>
    </source>
</evidence>
<evidence type="ECO:0000256" key="2">
    <source>
        <dbReference type="ARBA" id="ARBA00022692"/>
    </source>
</evidence>
<evidence type="ECO:0000256" key="4">
    <source>
        <dbReference type="ARBA" id="ARBA00022989"/>
    </source>
</evidence>
<sequence>MDEKHEMVLGKWFDRYHELNQHASGERLGLYIVVPQQLIWEVGMCIVYMLTSGKSLKKFHDTVCLDCMNIELAHLFYNDIRIRSFRVVAAPQLQFHIRHLCLVVVMSLRYISIYIMYHHTNKNHFLKFATAVNPSPTLIVDMDKFETTPSRSALETNPESDPITKTNPLVESTTILLLGRTGVMKICERHCLCSM</sequence>
<proteinExistence type="predicted"/>
<keyword evidence="3" id="KW-0813">Transport</keyword>
<dbReference type="GO" id="GO:0016020">
    <property type="term" value="C:membrane"/>
    <property type="evidence" value="ECO:0007669"/>
    <property type="project" value="UniProtKB-SubCell"/>
</dbReference>
<comment type="subcellular location">
    <subcellularLocation>
        <location evidence="1">Membrane</location>
    </subcellularLocation>
</comment>
<dbReference type="Pfam" id="PF01490">
    <property type="entry name" value="Aa_trans"/>
    <property type="match status" value="1"/>
</dbReference>
<keyword evidence="2" id="KW-0812">Transmembrane</keyword>
<evidence type="ECO:0000313" key="8">
    <source>
        <dbReference type="Proteomes" id="UP001418222"/>
    </source>
</evidence>
<comment type="caution">
    <text evidence="7">The sequence shown here is derived from an EMBL/GenBank/DDBJ whole genome shotgun (WGS) entry which is preliminary data.</text>
</comment>
<organism evidence="7 8">
    <name type="scientific">Platanthera zijinensis</name>
    <dbReference type="NCBI Taxonomy" id="2320716"/>
    <lineage>
        <taxon>Eukaryota</taxon>
        <taxon>Viridiplantae</taxon>
        <taxon>Streptophyta</taxon>
        <taxon>Embryophyta</taxon>
        <taxon>Tracheophyta</taxon>
        <taxon>Spermatophyta</taxon>
        <taxon>Magnoliopsida</taxon>
        <taxon>Liliopsida</taxon>
        <taxon>Asparagales</taxon>
        <taxon>Orchidaceae</taxon>
        <taxon>Orchidoideae</taxon>
        <taxon>Orchideae</taxon>
        <taxon>Orchidinae</taxon>
        <taxon>Platanthera</taxon>
    </lineage>
</organism>
<keyword evidence="8" id="KW-1185">Reference proteome</keyword>
<name>A0AAP0G5M1_9ASPA</name>
<evidence type="ECO:0000259" key="6">
    <source>
        <dbReference type="Pfam" id="PF01490"/>
    </source>
</evidence>
<reference evidence="7 8" key="1">
    <citation type="journal article" date="2022" name="Nat. Plants">
        <title>Genomes of leafy and leafless Platanthera orchids illuminate the evolution of mycoheterotrophy.</title>
        <authorList>
            <person name="Li M.H."/>
            <person name="Liu K.W."/>
            <person name="Li Z."/>
            <person name="Lu H.C."/>
            <person name="Ye Q.L."/>
            <person name="Zhang D."/>
            <person name="Wang J.Y."/>
            <person name="Li Y.F."/>
            <person name="Zhong Z.M."/>
            <person name="Liu X."/>
            <person name="Yu X."/>
            <person name="Liu D.K."/>
            <person name="Tu X.D."/>
            <person name="Liu B."/>
            <person name="Hao Y."/>
            <person name="Liao X.Y."/>
            <person name="Jiang Y.T."/>
            <person name="Sun W.H."/>
            <person name="Chen J."/>
            <person name="Chen Y.Q."/>
            <person name="Ai Y."/>
            <person name="Zhai J.W."/>
            <person name="Wu S.S."/>
            <person name="Zhou Z."/>
            <person name="Hsiao Y.Y."/>
            <person name="Wu W.L."/>
            <person name="Chen Y.Y."/>
            <person name="Lin Y.F."/>
            <person name="Hsu J.L."/>
            <person name="Li C.Y."/>
            <person name="Wang Z.W."/>
            <person name="Zhao X."/>
            <person name="Zhong W.Y."/>
            <person name="Ma X.K."/>
            <person name="Ma L."/>
            <person name="Huang J."/>
            <person name="Chen G.Z."/>
            <person name="Huang M.Z."/>
            <person name="Huang L."/>
            <person name="Peng D.H."/>
            <person name="Luo Y.B."/>
            <person name="Zou S.Q."/>
            <person name="Chen S.P."/>
            <person name="Lan S."/>
            <person name="Tsai W.C."/>
            <person name="Van de Peer Y."/>
            <person name="Liu Z.J."/>
        </authorList>
    </citation>
    <scope>NUCLEOTIDE SEQUENCE [LARGE SCALE GENOMIC DNA]</scope>
    <source>
        <strain evidence="7">Lor287</strain>
    </source>
</reference>
<gene>
    <name evidence="7" type="primary">LHT1</name>
    <name evidence="7" type="ORF">KSP39_PZI011252</name>
</gene>
<dbReference type="AlphaFoldDB" id="A0AAP0G5M1"/>
<evidence type="ECO:0000313" key="7">
    <source>
        <dbReference type="EMBL" id="KAK8938754.1"/>
    </source>
</evidence>
<dbReference type="InterPro" id="IPR013057">
    <property type="entry name" value="AA_transpt_TM"/>
</dbReference>
<evidence type="ECO:0000256" key="5">
    <source>
        <dbReference type="ARBA" id="ARBA00023136"/>
    </source>
</evidence>
<keyword evidence="4" id="KW-1133">Transmembrane helix</keyword>
<accession>A0AAP0G5M1</accession>
<protein>
    <submittedName>
        <fullName evidence="7">Lysine histidine transporter 1</fullName>
    </submittedName>
</protein>
<keyword evidence="3" id="KW-0029">Amino-acid transport</keyword>